<evidence type="ECO:0000256" key="1">
    <source>
        <dbReference type="SAM" id="Phobius"/>
    </source>
</evidence>
<keyword evidence="1" id="KW-0812">Transmembrane</keyword>
<proteinExistence type="predicted"/>
<dbReference type="Proteomes" id="UP000254764">
    <property type="component" value="Unassembled WGS sequence"/>
</dbReference>
<keyword evidence="3" id="KW-1185">Reference proteome</keyword>
<sequence>MASNNSDIMNELRSLQAQVMHFKDLLSEEGEKVAGEARGRASTLVNGASRKVQDAASYAKDEAATMGSIVREHPTATSTALLTAGVVGGLIGYFLATSSSQSSSYSPRRWL</sequence>
<feature type="transmembrane region" description="Helical" evidence="1">
    <location>
        <begin position="76"/>
        <end position="96"/>
    </location>
</feature>
<accession>A0A376ABM3</accession>
<organism evidence="2 3">
    <name type="scientific">Ciceribacter selenitireducens ATCC BAA-1503</name>
    <dbReference type="NCBI Taxonomy" id="1336235"/>
    <lineage>
        <taxon>Bacteria</taxon>
        <taxon>Pseudomonadati</taxon>
        <taxon>Pseudomonadota</taxon>
        <taxon>Alphaproteobacteria</taxon>
        <taxon>Hyphomicrobiales</taxon>
        <taxon>Rhizobiaceae</taxon>
        <taxon>Ciceribacter</taxon>
    </lineage>
</organism>
<dbReference type="OrthoDB" id="8375345at2"/>
<dbReference type="AlphaFoldDB" id="A0A376ABM3"/>
<keyword evidence="1" id="KW-0472">Membrane</keyword>
<name>A0A376ABM3_9HYPH</name>
<reference evidence="3" key="1">
    <citation type="submission" date="2018-07" db="EMBL/GenBank/DDBJ databases">
        <authorList>
            <person name="Peiro R."/>
            <person name="Begona"/>
            <person name="Cbmso G."/>
            <person name="Lopez M."/>
            <person name="Gonzalez S."/>
        </authorList>
    </citation>
    <scope>NUCLEOTIDE SEQUENCE [LARGE SCALE GENOMIC DNA]</scope>
</reference>
<evidence type="ECO:0000313" key="2">
    <source>
        <dbReference type="EMBL" id="SSC65067.1"/>
    </source>
</evidence>
<evidence type="ECO:0000313" key="3">
    <source>
        <dbReference type="Proteomes" id="UP000254764"/>
    </source>
</evidence>
<dbReference type="STRING" id="1336235.GCA_000518785_02611"/>
<evidence type="ECO:0008006" key="4">
    <source>
        <dbReference type="Google" id="ProtNLM"/>
    </source>
</evidence>
<keyword evidence="1" id="KW-1133">Transmembrane helix</keyword>
<protein>
    <recommendedName>
        <fullName evidence="4">DUF883 domain-containing protein</fullName>
    </recommendedName>
</protein>
<dbReference type="RefSeq" id="WP_115672206.1">
    <property type="nucleotide sequence ID" value="NZ_UEYP01000017.1"/>
</dbReference>
<dbReference type="EMBL" id="UEYP01000017">
    <property type="protein sequence ID" value="SSC65067.1"/>
    <property type="molecule type" value="Genomic_DNA"/>
</dbReference>
<gene>
    <name evidence="2" type="ORF">RHIZ70_775</name>
</gene>